<name>A0A319D3S5_9EURO</name>
<dbReference type="EMBL" id="KZ825930">
    <property type="protein sequence ID" value="PYH91960.1"/>
    <property type="molecule type" value="Genomic_DNA"/>
</dbReference>
<sequence>MPPMIIDLAALFVSVRRKESTENGDLVQRYHYVRPCPLCRSAEQGQPDPFGFLVRFLFSAVAARKERVLPPDGHRSALRG</sequence>
<dbReference type="VEuPathDB" id="FungiDB:BO71DRAFT_485825"/>
<keyword evidence="2" id="KW-1185">Reference proteome</keyword>
<evidence type="ECO:0000313" key="2">
    <source>
        <dbReference type="Proteomes" id="UP000247810"/>
    </source>
</evidence>
<gene>
    <name evidence="1" type="ORF">BO71DRAFT_485825</name>
</gene>
<reference evidence="1 2" key="1">
    <citation type="submission" date="2018-02" db="EMBL/GenBank/DDBJ databases">
        <title>The genomes of Aspergillus section Nigri reveals drivers in fungal speciation.</title>
        <authorList>
            <consortium name="DOE Joint Genome Institute"/>
            <person name="Vesth T.C."/>
            <person name="Nybo J."/>
            <person name="Theobald S."/>
            <person name="Brandl J."/>
            <person name="Frisvad J.C."/>
            <person name="Nielsen K.F."/>
            <person name="Lyhne E.K."/>
            <person name="Kogle M.E."/>
            <person name="Kuo A."/>
            <person name="Riley R."/>
            <person name="Clum A."/>
            <person name="Nolan M."/>
            <person name="Lipzen A."/>
            <person name="Salamov A."/>
            <person name="Henrissat B."/>
            <person name="Wiebenga A."/>
            <person name="De vries R.P."/>
            <person name="Grigoriev I.V."/>
            <person name="Mortensen U.H."/>
            <person name="Andersen M.R."/>
            <person name="Baker S.E."/>
        </authorList>
    </citation>
    <scope>NUCLEOTIDE SEQUENCE [LARGE SCALE GENOMIC DNA]</scope>
    <source>
        <strain evidence="1 2">CBS 707.79</strain>
    </source>
</reference>
<protein>
    <submittedName>
        <fullName evidence="1">Uncharacterized protein</fullName>
    </submittedName>
</protein>
<accession>A0A319D3S5</accession>
<organism evidence="1 2">
    <name type="scientific">Aspergillus ellipticus CBS 707.79</name>
    <dbReference type="NCBI Taxonomy" id="1448320"/>
    <lineage>
        <taxon>Eukaryota</taxon>
        <taxon>Fungi</taxon>
        <taxon>Dikarya</taxon>
        <taxon>Ascomycota</taxon>
        <taxon>Pezizomycotina</taxon>
        <taxon>Eurotiomycetes</taxon>
        <taxon>Eurotiomycetidae</taxon>
        <taxon>Eurotiales</taxon>
        <taxon>Aspergillaceae</taxon>
        <taxon>Aspergillus</taxon>
        <taxon>Aspergillus subgen. Circumdati</taxon>
    </lineage>
</organism>
<proteinExistence type="predicted"/>
<dbReference type="Proteomes" id="UP000247810">
    <property type="component" value="Unassembled WGS sequence"/>
</dbReference>
<dbReference type="AlphaFoldDB" id="A0A319D3S5"/>
<evidence type="ECO:0000313" key="1">
    <source>
        <dbReference type="EMBL" id="PYH91960.1"/>
    </source>
</evidence>